<dbReference type="InterPro" id="IPR002165">
    <property type="entry name" value="Plexin_repeat"/>
</dbReference>
<organism evidence="5 7">
    <name type="scientific">Araneus ventricosus</name>
    <name type="common">Orbweaver spider</name>
    <name type="synonym">Epeira ventricosa</name>
    <dbReference type="NCBI Taxonomy" id="182803"/>
    <lineage>
        <taxon>Eukaryota</taxon>
        <taxon>Metazoa</taxon>
        <taxon>Ecdysozoa</taxon>
        <taxon>Arthropoda</taxon>
        <taxon>Chelicerata</taxon>
        <taxon>Arachnida</taxon>
        <taxon>Araneae</taxon>
        <taxon>Araneomorphae</taxon>
        <taxon>Entelegynae</taxon>
        <taxon>Araneoidea</taxon>
        <taxon>Araneidae</taxon>
        <taxon>Araneus</taxon>
    </lineage>
</organism>
<proteinExistence type="predicted"/>
<comment type="caution">
    <text evidence="5">The sequence shown here is derived from an EMBL/GenBank/DDBJ whole genome shotgun (WGS) entry which is preliminary data.</text>
</comment>
<gene>
    <name evidence="5" type="ORF">AVEN_204156_1</name>
    <name evidence="6" type="ORF">AVEN_205018_1</name>
</gene>
<dbReference type="SMART" id="SM00423">
    <property type="entry name" value="PSI"/>
    <property type="match status" value="1"/>
</dbReference>
<dbReference type="GO" id="GO:0005886">
    <property type="term" value="C:plasma membrane"/>
    <property type="evidence" value="ECO:0007669"/>
    <property type="project" value="TreeGrafter"/>
</dbReference>
<dbReference type="EMBL" id="BGPR01040934">
    <property type="protein sequence ID" value="GBO17143.1"/>
    <property type="molecule type" value="Genomic_DNA"/>
</dbReference>
<keyword evidence="3" id="KW-0325">Glycoprotein</keyword>
<dbReference type="GO" id="GO:0017154">
    <property type="term" value="F:semaphorin receptor activity"/>
    <property type="evidence" value="ECO:0007669"/>
    <property type="project" value="InterPro"/>
</dbReference>
<dbReference type="SUPFAM" id="SSF81296">
    <property type="entry name" value="E set domains"/>
    <property type="match status" value="1"/>
</dbReference>
<dbReference type="Proteomes" id="UP000499080">
    <property type="component" value="Unassembled WGS sequence"/>
</dbReference>
<keyword evidence="2" id="KW-0472">Membrane</keyword>
<evidence type="ECO:0000256" key="2">
    <source>
        <dbReference type="ARBA" id="ARBA00023136"/>
    </source>
</evidence>
<dbReference type="Gene3D" id="2.130.10.10">
    <property type="entry name" value="YVTN repeat-like/Quinoprotein amine dehydrogenase"/>
    <property type="match status" value="1"/>
</dbReference>
<dbReference type="PANTHER" id="PTHR22625:SF70">
    <property type="entry name" value="PLEXIN A, ISOFORM A"/>
    <property type="match status" value="1"/>
</dbReference>
<evidence type="ECO:0000313" key="5">
    <source>
        <dbReference type="EMBL" id="GBO17140.1"/>
    </source>
</evidence>
<dbReference type="AlphaFoldDB" id="A0A4Y2UZR2"/>
<dbReference type="GO" id="GO:0002116">
    <property type="term" value="C:semaphorin receptor complex"/>
    <property type="evidence" value="ECO:0007669"/>
    <property type="project" value="TreeGrafter"/>
</dbReference>
<sequence>MGPKLLPLVWCKNIHTGPAYPRRVYGRKKTSWERAAGSLERWCQLRRRSRHLTEVQNYEIHLEKHPDQQVLYKKNIGSGEDDKMIQRWNAFDPSHENIYFLVGNKVVKFPIGSCSLYEDCHSCLSATEDDPLGCGWCGDHCSHQQECETPDKFSTNSCSPLIYKVSPTSGPTEGGTLLTIWGDNFGSAHSGELQSNISISVAGMPCHIFLWKKDR</sequence>
<dbReference type="InterPro" id="IPR016201">
    <property type="entry name" value="PSI"/>
</dbReference>
<feature type="domain" description="PSI" evidence="4">
    <location>
        <begin position="113"/>
        <end position="159"/>
    </location>
</feature>
<name>A0A4Y2UZR2_ARAVE</name>
<dbReference type="EMBL" id="BGPR01040933">
    <property type="protein sequence ID" value="GBO17140.1"/>
    <property type="molecule type" value="Genomic_DNA"/>
</dbReference>
<dbReference type="Pfam" id="PF01437">
    <property type="entry name" value="PSI"/>
    <property type="match status" value="1"/>
</dbReference>
<dbReference type="InterPro" id="IPR031148">
    <property type="entry name" value="Plexin"/>
</dbReference>
<evidence type="ECO:0000259" key="4">
    <source>
        <dbReference type="SMART" id="SM00423"/>
    </source>
</evidence>
<dbReference type="SUPFAM" id="SSF103575">
    <property type="entry name" value="Plexin repeat"/>
    <property type="match status" value="1"/>
</dbReference>
<dbReference type="PANTHER" id="PTHR22625">
    <property type="entry name" value="PLEXIN"/>
    <property type="match status" value="1"/>
</dbReference>
<dbReference type="OrthoDB" id="6417648at2759"/>
<dbReference type="InterPro" id="IPR013783">
    <property type="entry name" value="Ig-like_fold"/>
</dbReference>
<dbReference type="Gene3D" id="2.60.40.10">
    <property type="entry name" value="Immunoglobulins"/>
    <property type="match status" value="1"/>
</dbReference>
<evidence type="ECO:0000256" key="3">
    <source>
        <dbReference type="ARBA" id="ARBA00023180"/>
    </source>
</evidence>
<evidence type="ECO:0000256" key="1">
    <source>
        <dbReference type="ARBA" id="ARBA00004370"/>
    </source>
</evidence>
<keyword evidence="7" id="KW-1185">Reference proteome</keyword>
<dbReference type="InterPro" id="IPR014756">
    <property type="entry name" value="Ig_E-set"/>
</dbReference>
<dbReference type="Pfam" id="PF01833">
    <property type="entry name" value="TIG"/>
    <property type="match status" value="1"/>
</dbReference>
<dbReference type="InterPro" id="IPR002909">
    <property type="entry name" value="IPT_dom"/>
</dbReference>
<evidence type="ECO:0000313" key="6">
    <source>
        <dbReference type="EMBL" id="GBO17143.1"/>
    </source>
</evidence>
<reference evidence="5 7" key="1">
    <citation type="journal article" date="2019" name="Sci. Rep.">
        <title>Orb-weaving spider Araneus ventricosus genome elucidates the spidroin gene catalogue.</title>
        <authorList>
            <person name="Kono N."/>
            <person name="Nakamura H."/>
            <person name="Ohtoshi R."/>
            <person name="Moran D.A.P."/>
            <person name="Shinohara A."/>
            <person name="Yoshida Y."/>
            <person name="Fujiwara M."/>
            <person name="Mori M."/>
            <person name="Tomita M."/>
            <person name="Arakawa K."/>
        </authorList>
    </citation>
    <scope>NUCLEOTIDE SEQUENCE [LARGE SCALE GENOMIC DNA]</scope>
</reference>
<protein>
    <recommendedName>
        <fullName evidence="4">PSI domain-containing protein</fullName>
    </recommendedName>
</protein>
<accession>A0A4Y2UZR2</accession>
<dbReference type="InterPro" id="IPR015943">
    <property type="entry name" value="WD40/YVTN_repeat-like_dom_sf"/>
</dbReference>
<comment type="subcellular location">
    <subcellularLocation>
        <location evidence="1">Membrane</location>
    </subcellularLocation>
</comment>
<dbReference type="GO" id="GO:0030334">
    <property type="term" value="P:regulation of cell migration"/>
    <property type="evidence" value="ECO:0007669"/>
    <property type="project" value="TreeGrafter"/>
</dbReference>
<evidence type="ECO:0000313" key="7">
    <source>
        <dbReference type="Proteomes" id="UP000499080"/>
    </source>
</evidence>